<evidence type="ECO:0000256" key="1">
    <source>
        <dbReference type="ARBA" id="ARBA00000900"/>
    </source>
</evidence>
<sequence length="392" mass="44180">MAPTVRFAESSAAKQAEQLKRDGNTYFNKLRFGAAIDAYTEAITLCPDVAVYWTNRAICHRKRKYVSSSPFFLLLQISIILKPTKYPSFPSDWPRVQEDCRKAIQLDTASVKAHYMLGLALLQMNDYAEGVKELEKMGMKIHFHTGIGMGMRMGGEFLNGVGDDNGRDSCSSLAKAKPIENVSLQLLGTFAGNLWRQWHFFTKSKVSKSPTSEIFTFTSLVRSSKRLPNCTPCNSMGSVDWKNKRSFEDRIKIGLALELGIGAKHKGCALEDIWLELAKAKYSEWERQSSEQSWKLQRLKETCEKALEMQYALDASNADGANDEDASAYQEHLECLGEVFAKALKDDTPTELGKYDPVTREPLDEHHLIPNLAVKEAVQAFLEEHGWAYKID</sequence>
<dbReference type="Pfam" id="PF04564">
    <property type="entry name" value="U-box"/>
    <property type="match status" value="1"/>
</dbReference>
<dbReference type="Gene3D" id="3.30.40.10">
    <property type="entry name" value="Zinc/RING finger domain, C3HC4 (zinc finger)"/>
    <property type="match status" value="1"/>
</dbReference>
<dbReference type="GO" id="GO:0071218">
    <property type="term" value="P:cellular response to misfolded protein"/>
    <property type="evidence" value="ECO:0007669"/>
    <property type="project" value="TreeGrafter"/>
</dbReference>
<keyword evidence="10" id="KW-1185">Reference proteome</keyword>
<evidence type="ECO:0000256" key="6">
    <source>
        <dbReference type="ARBA" id="ARBA00022786"/>
    </source>
</evidence>
<dbReference type="SUPFAM" id="SSF48452">
    <property type="entry name" value="TPR-like"/>
    <property type="match status" value="1"/>
</dbReference>
<dbReference type="Proteomes" id="UP001417504">
    <property type="component" value="Unassembled WGS sequence"/>
</dbReference>
<evidence type="ECO:0000256" key="2">
    <source>
        <dbReference type="ARBA" id="ARBA00004906"/>
    </source>
</evidence>
<comment type="pathway">
    <text evidence="2">Protein modification; protein ubiquitination.</text>
</comment>
<proteinExistence type="predicted"/>
<keyword evidence="6" id="KW-0833">Ubl conjugation pathway</keyword>
<evidence type="ECO:0000256" key="3">
    <source>
        <dbReference type="ARBA" id="ARBA00012483"/>
    </source>
</evidence>
<keyword evidence="5" id="KW-0677">Repeat</keyword>
<evidence type="ECO:0000313" key="10">
    <source>
        <dbReference type="Proteomes" id="UP001417504"/>
    </source>
</evidence>
<feature type="domain" description="U-box" evidence="8">
    <location>
        <begin position="353"/>
        <end position="387"/>
    </location>
</feature>
<dbReference type="InterPro" id="IPR011990">
    <property type="entry name" value="TPR-like_helical_dom_sf"/>
</dbReference>
<accession>A0AAP0ETS9</accession>
<dbReference type="GO" id="GO:0051087">
    <property type="term" value="F:protein-folding chaperone binding"/>
    <property type="evidence" value="ECO:0007669"/>
    <property type="project" value="TreeGrafter"/>
</dbReference>
<dbReference type="EC" id="2.3.2.27" evidence="3"/>
<dbReference type="AlphaFoldDB" id="A0AAP0ETS9"/>
<dbReference type="PROSITE" id="PS50005">
    <property type="entry name" value="TPR"/>
    <property type="match status" value="1"/>
</dbReference>
<gene>
    <name evidence="9" type="ORF">Sjap_021235</name>
</gene>
<dbReference type="Pfam" id="PF13181">
    <property type="entry name" value="TPR_8"/>
    <property type="match status" value="1"/>
</dbReference>
<dbReference type="GO" id="GO:0006515">
    <property type="term" value="P:protein quality control for misfolded or incompletely synthesized proteins"/>
    <property type="evidence" value="ECO:0007669"/>
    <property type="project" value="TreeGrafter"/>
</dbReference>
<evidence type="ECO:0000256" key="7">
    <source>
        <dbReference type="PROSITE-ProRule" id="PRU00339"/>
    </source>
</evidence>
<keyword evidence="4" id="KW-0808">Transferase</keyword>
<dbReference type="GO" id="GO:0061630">
    <property type="term" value="F:ubiquitin protein ligase activity"/>
    <property type="evidence" value="ECO:0007669"/>
    <property type="project" value="UniProtKB-EC"/>
</dbReference>
<dbReference type="EMBL" id="JBBNAE010000009">
    <property type="protein sequence ID" value="KAK9095738.1"/>
    <property type="molecule type" value="Genomic_DNA"/>
</dbReference>
<dbReference type="SUPFAM" id="SSF57850">
    <property type="entry name" value="RING/U-box"/>
    <property type="match status" value="1"/>
</dbReference>
<evidence type="ECO:0000313" key="9">
    <source>
        <dbReference type="EMBL" id="KAK9095738.1"/>
    </source>
</evidence>
<comment type="caution">
    <text evidence="9">The sequence shown here is derived from an EMBL/GenBank/DDBJ whole genome shotgun (WGS) entry which is preliminary data.</text>
</comment>
<dbReference type="InterPro" id="IPR013083">
    <property type="entry name" value="Znf_RING/FYVE/PHD"/>
</dbReference>
<dbReference type="InterPro" id="IPR019734">
    <property type="entry name" value="TPR_rpt"/>
</dbReference>
<dbReference type="GO" id="GO:0043161">
    <property type="term" value="P:proteasome-mediated ubiquitin-dependent protein catabolic process"/>
    <property type="evidence" value="ECO:0007669"/>
    <property type="project" value="TreeGrafter"/>
</dbReference>
<protein>
    <recommendedName>
        <fullName evidence="3">RING-type E3 ubiquitin transferase</fullName>
        <ecNumber evidence="3">2.3.2.27</ecNumber>
    </recommendedName>
</protein>
<reference evidence="9 10" key="1">
    <citation type="submission" date="2024-01" db="EMBL/GenBank/DDBJ databases">
        <title>Genome assemblies of Stephania.</title>
        <authorList>
            <person name="Yang L."/>
        </authorList>
    </citation>
    <scope>NUCLEOTIDE SEQUENCE [LARGE SCALE GENOMIC DNA]</scope>
    <source>
        <strain evidence="9">QJT</strain>
        <tissue evidence="9">Leaf</tissue>
    </source>
</reference>
<dbReference type="PANTHER" id="PTHR46803:SF2">
    <property type="entry name" value="E3 UBIQUITIN-PROTEIN LIGASE CHIP"/>
    <property type="match status" value="1"/>
</dbReference>
<name>A0AAP0ETS9_9MAGN</name>
<feature type="repeat" description="TPR" evidence="7">
    <location>
        <begin position="16"/>
        <end position="49"/>
    </location>
</feature>
<dbReference type="PANTHER" id="PTHR46803">
    <property type="entry name" value="E3 UBIQUITIN-PROTEIN LIGASE CHIP"/>
    <property type="match status" value="1"/>
</dbReference>
<evidence type="ECO:0000256" key="5">
    <source>
        <dbReference type="ARBA" id="ARBA00022737"/>
    </source>
</evidence>
<dbReference type="GO" id="GO:0045862">
    <property type="term" value="P:positive regulation of proteolysis"/>
    <property type="evidence" value="ECO:0007669"/>
    <property type="project" value="TreeGrafter"/>
</dbReference>
<dbReference type="InterPro" id="IPR003613">
    <property type="entry name" value="Ubox_domain"/>
</dbReference>
<dbReference type="GO" id="GO:0000209">
    <property type="term" value="P:protein polyubiquitination"/>
    <property type="evidence" value="ECO:0007669"/>
    <property type="project" value="TreeGrafter"/>
</dbReference>
<comment type="catalytic activity">
    <reaction evidence="1">
        <text>S-ubiquitinyl-[E2 ubiquitin-conjugating enzyme]-L-cysteine + [acceptor protein]-L-lysine = [E2 ubiquitin-conjugating enzyme]-L-cysteine + N(6)-ubiquitinyl-[acceptor protein]-L-lysine.</text>
        <dbReference type="EC" id="2.3.2.27"/>
    </reaction>
</comment>
<organism evidence="9 10">
    <name type="scientific">Stephania japonica</name>
    <dbReference type="NCBI Taxonomy" id="461633"/>
    <lineage>
        <taxon>Eukaryota</taxon>
        <taxon>Viridiplantae</taxon>
        <taxon>Streptophyta</taxon>
        <taxon>Embryophyta</taxon>
        <taxon>Tracheophyta</taxon>
        <taxon>Spermatophyta</taxon>
        <taxon>Magnoliopsida</taxon>
        <taxon>Ranunculales</taxon>
        <taxon>Menispermaceae</taxon>
        <taxon>Menispermoideae</taxon>
        <taxon>Cissampelideae</taxon>
        <taxon>Stephania</taxon>
    </lineage>
</organism>
<evidence type="ECO:0000259" key="8">
    <source>
        <dbReference type="Pfam" id="PF04564"/>
    </source>
</evidence>
<keyword evidence="7" id="KW-0802">TPR repeat</keyword>
<dbReference type="Gene3D" id="1.25.40.10">
    <property type="entry name" value="Tetratricopeptide repeat domain"/>
    <property type="match status" value="1"/>
</dbReference>
<evidence type="ECO:0000256" key="4">
    <source>
        <dbReference type="ARBA" id="ARBA00022679"/>
    </source>
</evidence>
<dbReference type="GO" id="GO:0005737">
    <property type="term" value="C:cytoplasm"/>
    <property type="evidence" value="ECO:0007669"/>
    <property type="project" value="TreeGrafter"/>
</dbReference>